<feature type="non-terminal residue" evidence="1">
    <location>
        <position position="48"/>
    </location>
</feature>
<dbReference type="AlphaFoldDB" id="A0A8X6H5D3"/>
<sequence length="48" mass="5622">MITINNHLFEFADSETGDHIDTIEVTWHHSIAFLPEYNRLGRFEGYIA</sequence>
<accession>A0A8X6H5D3</accession>
<keyword evidence="2" id="KW-1185">Reference proteome</keyword>
<evidence type="ECO:0000313" key="2">
    <source>
        <dbReference type="Proteomes" id="UP000887116"/>
    </source>
</evidence>
<reference evidence="1" key="1">
    <citation type="submission" date="2020-07" db="EMBL/GenBank/DDBJ databases">
        <title>Multicomponent nature underlies the extraordinary mechanical properties of spider dragline silk.</title>
        <authorList>
            <person name="Kono N."/>
            <person name="Nakamura H."/>
            <person name="Mori M."/>
            <person name="Yoshida Y."/>
            <person name="Ohtoshi R."/>
            <person name="Malay A.D."/>
            <person name="Moran D.A.P."/>
            <person name="Tomita M."/>
            <person name="Numata K."/>
            <person name="Arakawa K."/>
        </authorList>
    </citation>
    <scope>NUCLEOTIDE SEQUENCE</scope>
</reference>
<protein>
    <submittedName>
        <fullName evidence="1">Uncharacterized protein</fullName>
    </submittedName>
</protein>
<organism evidence="1 2">
    <name type="scientific">Trichonephila clavata</name>
    <name type="common">Joro spider</name>
    <name type="synonym">Nephila clavata</name>
    <dbReference type="NCBI Taxonomy" id="2740835"/>
    <lineage>
        <taxon>Eukaryota</taxon>
        <taxon>Metazoa</taxon>
        <taxon>Ecdysozoa</taxon>
        <taxon>Arthropoda</taxon>
        <taxon>Chelicerata</taxon>
        <taxon>Arachnida</taxon>
        <taxon>Araneae</taxon>
        <taxon>Araneomorphae</taxon>
        <taxon>Entelegynae</taxon>
        <taxon>Araneoidea</taxon>
        <taxon>Nephilidae</taxon>
        <taxon>Trichonephila</taxon>
    </lineage>
</organism>
<proteinExistence type="predicted"/>
<dbReference type="Proteomes" id="UP000887116">
    <property type="component" value="Unassembled WGS sequence"/>
</dbReference>
<name>A0A8X6H5D3_TRICU</name>
<dbReference type="OrthoDB" id="10052789at2759"/>
<dbReference type="EMBL" id="BMAO01037321">
    <property type="protein sequence ID" value="GFR16889.1"/>
    <property type="molecule type" value="Genomic_DNA"/>
</dbReference>
<evidence type="ECO:0000313" key="1">
    <source>
        <dbReference type="EMBL" id="GFR16889.1"/>
    </source>
</evidence>
<comment type="caution">
    <text evidence="1">The sequence shown here is derived from an EMBL/GenBank/DDBJ whole genome shotgun (WGS) entry which is preliminary data.</text>
</comment>
<gene>
    <name evidence="1" type="ORF">TNCT_169671</name>
</gene>